<evidence type="ECO:0000256" key="9">
    <source>
        <dbReference type="ARBA" id="ARBA00023163"/>
    </source>
</evidence>
<evidence type="ECO:0000256" key="1">
    <source>
        <dbReference type="ARBA" id="ARBA00004123"/>
    </source>
</evidence>
<evidence type="ECO:0000256" key="2">
    <source>
        <dbReference type="ARBA" id="ARBA00009735"/>
    </source>
</evidence>
<dbReference type="GO" id="GO:0042177">
    <property type="term" value="P:negative regulation of protein catabolic process"/>
    <property type="evidence" value="ECO:0007669"/>
    <property type="project" value="TreeGrafter"/>
</dbReference>
<comment type="subcellular location">
    <subcellularLocation>
        <location evidence="1">Nucleus</location>
    </subcellularLocation>
</comment>
<reference evidence="14" key="1">
    <citation type="journal article" date="2017" name="Front. Cell. Infect. Microbiol.">
        <title>The Distinct Transcriptional Response of the Midgut of Amblyomma sculptum and Amblyomma aureolatum Ticks to Rickettsia rickettsii Correlates to Their Differences in Susceptibility to Infection.</title>
        <authorList>
            <person name="Martins L.A."/>
            <person name="Galletti M.F.B.M."/>
            <person name="Ribeiro J.M."/>
            <person name="Fujita A."/>
            <person name="Costa F.B."/>
            <person name="Labruna M.B."/>
            <person name="Daffre S."/>
            <person name="Fogaca A.C."/>
        </authorList>
    </citation>
    <scope>NUCLEOTIDE SEQUENCE</scope>
</reference>
<keyword evidence="10" id="KW-0539">Nucleus</keyword>
<evidence type="ECO:0000256" key="8">
    <source>
        <dbReference type="ARBA" id="ARBA00023125"/>
    </source>
</evidence>
<keyword evidence="5" id="KW-0156">Chromatin regulator</keyword>
<keyword evidence="8" id="KW-0238">DNA-binding</keyword>
<dbReference type="Gene3D" id="1.10.10.2590">
    <property type="entry name" value="BEN domain"/>
    <property type="match status" value="1"/>
</dbReference>
<dbReference type="GO" id="GO:0034504">
    <property type="term" value="P:protein localization to nucleus"/>
    <property type="evidence" value="ECO:0007669"/>
    <property type="project" value="TreeGrafter"/>
</dbReference>
<evidence type="ECO:0000256" key="5">
    <source>
        <dbReference type="ARBA" id="ARBA00022853"/>
    </source>
</evidence>
<dbReference type="SMART" id="SM01025">
    <property type="entry name" value="BEN"/>
    <property type="match status" value="1"/>
</dbReference>
<evidence type="ECO:0000256" key="3">
    <source>
        <dbReference type="ARBA" id="ARBA00015794"/>
    </source>
</evidence>
<organism evidence="14">
    <name type="scientific">Amblyomma aureolatum</name>
    <dbReference type="NCBI Taxonomy" id="187763"/>
    <lineage>
        <taxon>Eukaryota</taxon>
        <taxon>Metazoa</taxon>
        <taxon>Ecdysozoa</taxon>
        <taxon>Arthropoda</taxon>
        <taxon>Chelicerata</taxon>
        <taxon>Arachnida</taxon>
        <taxon>Acari</taxon>
        <taxon>Parasitiformes</taxon>
        <taxon>Ixodida</taxon>
        <taxon>Ixodoidea</taxon>
        <taxon>Ixodidae</taxon>
        <taxon>Amblyomminae</taxon>
        <taxon>Amblyomma</taxon>
    </lineage>
</organism>
<dbReference type="GO" id="GO:0005634">
    <property type="term" value="C:nucleus"/>
    <property type="evidence" value="ECO:0007669"/>
    <property type="project" value="UniProtKB-SubCell"/>
</dbReference>
<name>A0A1E1XC41_9ACAR</name>
<evidence type="ECO:0000256" key="7">
    <source>
        <dbReference type="ARBA" id="ARBA00023054"/>
    </source>
</evidence>
<sequence>MKHPNSADNPVNEEDGESVKGLKRMRLGDMDQPYSALLQSFKESILAKLQTLEGRLDALSDQCQTLEDKIELLSTAVKEHTSAPSPRLGSTGGSSAIVSLDEEPVTAFAAGSSVTLITLNTEADYPQGSWLGDENNPEMRVRCPINPTTLFHINNTCCTPEKMALTLLDHLFDRETQARSNISGSGKHKKQQLDPLMIYGIRCHLKHLFNVTNSDWDRIKLNIDSKCRTAFRRKKKGLPLNPKVSSAPLGTAPSTAQKVGVAQNEPEVSDDSINSIELVPHASEFCTFSLQTIEDGNSEEAELAAAAAAAVSEGQVFCTQHGDFHVVHATAEQIAQIQQTHQIQILNGNHILATTVDRSSDDAAPVTVLP</sequence>
<dbReference type="PANTHER" id="PTHR16243">
    <property type="entry name" value="BTG3-ASSOCIATED NUCLEAR PROTEIN BANP"/>
    <property type="match status" value="1"/>
</dbReference>
<dbReference type="Pfam" id="PF10523">
    <property type="entry name" value="BEN"/>
    <property type="match status" value="1"/>
</dbReference>
<dbReference type="InterPro" id="IPR042343">
    <property type="entry name" value="BANP"/>
</dbReference>
<keyword evidence="11" id="KW-0131">Cell cycle</keyword>
<feature type="domain" description="BEN" evidence="13">
    <location>
        <begin position="138"/>
        <end position="234"/>
    </location>
</feature>
<dbReference type="InterPro" id="IPR018379">
    <property type="entry name" value="BEN_domain"/>
</dbReference>
<dbReference type="PROSITE" id="PS51457">
    <property type="entry name" value="BEN"/>
    <property type="match status" value="1"/>
</dbReference>
<dbReference type="GO" id="GO:0006325">
    <property type="term" value="P:chromatin organization"/>
    <property type="evidence" value="ECO:0007669"/>
    <property type="project" value="UniProtKB-KW"/>
</dbReference>
<keyword evidence="6" id="KW-0805">Transcription regulation</keyword>
<dbReference type="AlphaFoldDB" id="A0A1E1XC41"/>
<evidence type="ECO:0000256" key="10">
    <source>
        <dbReference type="ARBA" id="ARBA00023242"/>
    </source>
</evidence>
<evidence type="ECO:0000256" key="12">
    <source>
        <dbReference type="SAM" id="Coils"/>
    </source>
</evidence>
<proteinExistence type="evidence at transcript level"/>
<evidence type="ECO:0000313" key="14">
    <source>
        <dbReference type="EMBL" id="JAT96820.1"/>
    </source>
</evidence>
<evidence type="ECO:0000256" key="4">
    <source>
        <dbReference type="ARBA" id="ARBA00022491"/>
    </source>
</evidence>
<keyword evidence="9" id="KW-0804">Transcription</keyword>
<evidence type="ECO:0000256" key="6">
    <source>
        <dbReference type="ARBA" id="ARBA00023015"/>
    </source>
</evidence>
<feature type="coiled-coil region" evidence="12">
    <location>
        <begin position="42"/>
        <end position="76"/>
    </location>
</feature>
<dbReference type="PANTHER" id="PTHR16243:SF2">
    <property type="entry name" value="PROTEIN BANP"/>
    <property type="match status" value="1"/>
</dbReference>
<keyword evidence="4" id="KW-0678">Repressor</keyword>
<keyword evidence="7 12" id="KW-0175">Coiled coil</keyword>
<evidence type="ECO:0000256" key="11">
    <source>
        <dbReference type="ARBA" id="ARBA00023306"/>
    </source>
</evidence>
<accession>A0A1E1XC41</accession>
<dbReference type="EMBL" id="GFAC01002368">
    <property type="protein sequence ID" value="JAT96820.1"/>
    <property type="molecule type" value="mRNA"/>
</dbReference>
<comment type="similarity">
    <text evidence="2">Belongs to the BANP/SMAR1 family.</text>
</comment>
<evidence type="ECO:0000259" key="13">
    <source>
        <dbReference type="PROSITE" id="PS51457"/>
    </source>
</evidence>
<protein>
    <recommendedName>
        <fullName evidence="3">Protein BANP</fullName>
    </recommendedName>
</protein>
<dbReference type="GO" id="GO:0003677">
    <property type="term" value="F:DNA binding"/>
    <property type="evidence" value="ECO:0007669"/>
    <property type="project" value="UniProtKB-KW"/>
</dbReference>